<dbReference type="PANTHER" id="PTHR12147">
    <property type="entry name" value="METALLOPEPTIDASE M28 FAMILY MEMBER"/>
    <property type="match status" value="1"/>
</dbReference>
<evidence type="ECO:0000256" key="1">
    <source>
        <dbReference type="ARBA" id="ARBA00001947"/>
    </source>
</evidence>
<dbReference type="STRING" id="215637.A0A4P9ZQ63"/>
<evidence type="ECO:0000256" key="6">
    <source>
        <dbReference type="ARBA" id="ARBA00022801"/>
    </source>
</evidence>
<evidence type="ECO:0000256" key="3">
    <source>
        <dbReference type="ARBA" id="ARBA00022670"/>
    </source>
</evidence>
<sequence length="392" mass="43565">MQGLFRLAALSLVASSAVAFRQLTFETTTDRVTLGSYSSTDRKGLRLIRTSEARPARWMKPLEVEVLMRNGIKFMDITEALELEQPMSPISALAQSPLPSQLTNQAIVQPIADSLNTELMKKTLETLTSFPTRYYKSDYGRQSSEWLYGQISHLAQAAAASDTLKVTVDYFAHAWSQKSIIARIESKTKPLSDETVIISAHQDSVNAMLPWFGRAPGADDDGSGTVTVMEAFRGLLTHGDFDPDVPVEFHWYSGEEAGLLGSQAVAKAYRQAGRRIVGMMQMDMTGYIGKSEKVGIVTDFTDPQLTQLLRQLVTSYTRLQPSDMKCGYACSDHASWNKAGYRSVMPFEDDDLEANPNIHTTRDTVSTIKFNHCLEFAKIAVGFAVELSYRQK</sequence>
<evidence type="ECO:0000256" key="2">
    <source>
        <dbReference type="ARBA" id="ARBA00022438"/>
    </source>
</evidence>
<dbReference type="EC" id="3.4.-.-" evidence="9"/>
<keyword evidence="7 9" id="KW-0862">Zinc</keyword>
<dbReference type="AlphaFoldDB" id="A0A4P9ZQ63"/>
<evidence type="ECO:0000256" key="5">
    <source>
        <dbReference type="ARBA" id="ARBA00022729"/>
    </source>
</evidence>
<comment type="similarity">
    <text evidence="8">Belongs to the peptidase M28 family. M28E subfamily.</text>
</comment>
<dbReference type="FunFam" id="3.40.630.10:FF:000042">
    <property type="entry name" value="Peptide hydrolase"/>
    <property type="match status" value="1"/>
</dbReference>
<feature type="chain" id="PRO_5020884693" description="Peptide hydrolase" evidence="9">
    <location>
        <begin position="20"/>
        <end position="392"/>
    </location>
</feature>
<evidence type="ECO:0000256" key="9">
    <source>
        <dbReference type="RuleBase" id="RU361240"/>
    </source>
</evidence>
<keyword evidence="6 9" id="KW-0378">Hydrolase</keyword>
<proteinExistence type="inferred from homology"/>
<keyword evidence="4 9" id="KW-0479">Metal-binding</keyword>
<feature type="domain" description="Peptidase M28" evidence="10">
    <location>
        <begin position="180"/>
        <end position="381"/>
    </location>
</feature>
<dbReference type="EMBL" id="ML003172">
    <property type="protein sequence ID" value="RKP34510.1"/>
    <property type="molecule type" value="Genomic_DNA"/>
</dbReference>
<evidence type="ECO:0000313" key="12">
    <source>
        <dbReference type="Proteomes" id="UP000268162"/>
    </source>
</evidence>
<dbReference type="InterPro" id="IPR007484">
    <property type="entry name" value="Peptidase_M28"/>
</dbReference>
<reference evidence="12" key="1">
    <citation type="journal article" date="2018" name="Nat. Microbiol.">
        <title>Leveraging single-cell genomics to expand the fungal tree of life.</title>
        <authorList>
            <person name="Ahrendt S.R."/>
            <person name="Quandt C.A."/>
            <person name="Ciobanu D."/>
            <person name="Clum A."/>
            <person name="Salamov A."/>
            <person name="Andreopoulos B."/>
            <person name="Cheng J.F."/>
            <person name="Woyke T."/>
            <person name="Pelin A."/>
            <person name="Henrissat B."/>
            <person name="Reynolds N.K."/>
            <person name="Benny G.L."/>
            <person name="Smith M.E."/>
            <person name="James T.Y."/>
            <person name="Grigoriev I.V."/>
        </authorList>
    </citation>
    <scope>NUCLEOTIDE SEQUENCE [LARGE SCALE GENOMIC DNA]</scope>
    <source>
        <strain evidence="12">RSA 468</strain>
    </source>
</reference>
<name>A0A4P9ZQ63_9FUNG</name>
<dbReference type="GO" id="GO:0004177">
    <property type="term" value="F:aminopeptidase activity"/>
    <property type="evidence" value="ECO:0007669"/>
    <property type="project" value="UniProtKB-KW"/>
</dbReference>
<dbReference type="GO" id="GO:0006508">
    <property type="term" value="P:proteolysis"/>
    <property type="evidence" value="ECO:0007669"/>
    <property type="project" value="UniProtKB-KW"/>
</dbReference>
<evidence type="ECO:0000256" key="7">
    <source>
        <dbReference type="ARBA" id="ARBA00022833"/>
    </source>
</evidence>
<evidence type="ECO:0000256" key="8">
    <source>
        <dbReference type="ARBA" id="ARBA00043962"/>
    </source>
</evidence>
<dbReference type="InterPro" id="IPR045175">
    <property type="entry name" value="M28_fam"/>
</dbReference>
<accession>A0A4P9ZQ63</accession>
<dbReference type="PANTHER" id="PTHR12147:SF56">
    <property type="entry name" value="AMINOPEPTIDASE YDR415C-RELATED"/>
    <property type="match status" value="1"/>
</dbReference>
<dbReference type="Gene3D" id="3.40.630.10">
    <property type="entry name" value="Zn peptidases"/>
    <property type="match status" value="1"/>
</dbReference>
<keyword evidence="5 9" id="KW-0732">Signal</keyword>
<protein>
    <recommendedName>
        <fullName evidence="9">Peptide hydrolase</fullName>
        <ecNumber evidence="9">3.4.-.-</ecNumber>
    </recommendedName>
</protein>
<evidence type="ECO:0000313" key="11">
    <source>
        <dbReference type="EMBL" id="RKP34510.1"/>
    </source>
</evidence>
<dbReference type="SUPFAM" id="SSF53187">
    <property type="entry name" value="Zn-dependent exopeptidases"/>
    <property type="match status" value="1"/>
</dbReference>
<comment type="cofactor">
    <cofactor evidence="1">
        <name>Zn(2+)</name>
        <dbReference type="ChEBI" id="CHEBI:29105"/>
    </cofactor>
</comment>
<evidence type="ECO:0000256" key="4">
    <source>
        <dbReference type="ARBA" id="ARBA00022723"/>
    </source>
</evidence>
<dbReference type="CDD" id="cd03879">
    <property type="entry name" value="M28_AAP"/>
    <property type="match status" value="1"/>
</dbReference>
<dbReference type="Proteomes" id="UP000268162">
    <property type="component" value="Unassembled WGS sequence"/>
</dbReference>
<feature type="signal peptide" evidence="9">
    <location>
        <begin position="1"/>
        <end position="19"/>
    </location>
</feature>
<dbReference type="Pfam" id="PF04389">
    <property type="entry name" value="Peptidase_M28"/>
    <property type="match status" value="1"/>
</dbReference>
<dbReference type="GO" id="GO:0046872">
    <property type="term" value="F:metal ion binding"/>
    <property type="evidence" value="ECO:0007669"/>
    <property type="project" value="UniProtKB-KW"/>
</dbReference>
<dbReference type="GO" id="GO:0008235">
    <property type="term" value="F:metalloexopeptidase activity"/>
    <property type="evidence" value="ECO:0007669"/>
    <property type="project" value="InterPro"/>
</dbReference>
<keyword evidence="2" id="KW-0031">Aminopeptidase</keyword>
<keyword evidence="3 9" id="KW-0645">Protease</keyword>
<evidence type="ECO:0000259" key="10">
    <source>
        <dbReference type="Pfam" id="PF04389"/>
    </source>
</evidence>
<gene>
    <name evidence="11" type="ORF">BJ085DRAFT_43284</name>
</gene>
<organism evidence="11 12">
    <name type="scientific">Dimargaris cristalligena</name>
    <dbReference type="NCBI Taxonomy" id="215637"/>
    <lineage>
        <taxon>Eukaryota</taxon>
        <taxon>Fungi</taxon>
        <taxon>Fungi incertae sedis</taxon>
        <taxon>Zoopagomycota</taxon>
        <taxon>Kickxellomycotina</taxon>
        <taxon>Dimargaritomycetes</taxon>
        <taxon>Dimargaritales</taxon>
        <taxon>Dimargaritaceae</taxon>
        <taxon>Dimargaris</taxon>
    </lineage>
</organism>
<keyword evidence="12" id="KW-1185">Reference proteome</keyword>